<feature type="region of interest" description="Disordered" evidence="1">
    <location>
        <begin position="294"/>
        <end position="316"/>
    </location>
</feature>
<accession>L0F5C8</accession>
<dbReference type="REBASE" id="58037">
    <property type="entry name" value="Ddi21439McrB2P"/>
</dbReference>
<dbReference type="RefSeq" id="WP_015260878.1">
    <property type="nucleotide sequence ID" value="NC_019903.1"/>
</dbReference>
<gene>
    <name evidence="3" type="ordered locus">Desdi_0323</name>
</gene>
<keyword evidence="3" id="KW-0378">Hydrolase</keyword>
<name>L0F5C8_DESDL</name>
<dbReference type="Pfam" id="PF07728">
    <property type="entry name" value="AAA_5"/>
    <property type="match status" value="1"/>
</dbReference>
<sequence length="685" mass="78309">MARYNQLEFDVVGVLPSDEYMYFRYDKEAAFINKQNSVQFCIRPISETPSVFPNGLVTGYPSDIEVHDFVDEIWETEENRKKAAKEFFSEHLIIFSPLQKSDKFNLANVRLVPKPQGYSENTTYVPIPVFCQEVHKLTFNEFMVRLQANRFVGKIKGVSTDPNETPGVILWKKSEGEYIVIGEFERHRYAHGGFNFTFKTLKCFDFQEIWLSDAIIDEQASPDLIFVGNETYDLILKQMDLTSEFEFSDVQEAPEPSKSLEGKVISEAAPSPELVERPVEKPLVKPAEGQAKSVVAPVAADKEREKEEEAKAEEAKAEENIEKAFLDTLNSLARESGLAYDPKDLINFHTAMKSSSLVILAGMSGTGKSQLVQLYGRALGIEQQVVMIPVRPAWTDDADLIGYVDAIHMVYRPGDCGLVNTLIKASQEKESLFIICFDEMNLARVEHYFSQFLSVLEMEGHRRRLRLYNEEVKERLYNGQEYEPTVLIGDNVMFVGTVNLDESTYHFSDKVLDRANVISLNVLDFAELKGLNFDKRRTGKKPEVVTYTQYAALKKEESTLELTDREIEFFSGFNRALRETNKNLGFGPRVVRQIAKYISNLPQSTYLSRQQAFDLQVVQRILTKLRGPEDQLKPLLGAFNSRVNQLEEGQLFQLLEKYADVSEFEQTDEIMRLKAKELKMYGYTV</sequence>
<dbReference type="Gene3D" id="3.40.50.300">
    <property type="entry name" value="P-loop containing nucleotide triphosphate hydrolases"/>
    <property type="match status" value="1"/>
</dbReference>
<dbReference type="SUPFAM" id="SSF52540">
    <property type="entry name" value="P-loop containing nucleoside triphosphate hydrolases"/>
    <property type="match status" value="1"/>
</dbReference>
<feature type="compositionally biased region" description="Basic and acidic residues" evidence="1">
    <location>
        <begin position="300"/>
        <end position="316"/>
    </location>
</feature>
<dbReference type="EMBL" id="CP003344">
    <property type="protein sequence ID" value="AGA67871.1"/>
    <property type="molecule type" value="Genomic_DNA"/>
</dbReference>
<keyword evidence="3" id="KW-0540">Nuclease</keyword>
<feature type="domain" description="ATPase dynein-related AAA" evidence="2">
    <location>
        <begin position="358"/>
        <end position="502"/>
    </location>
</feature>
<dbReference type="GO" id="GO:0004519">
    <property type="term" value="F:endonuclease activity"/>
    <property type="evidence" value="ECO:0007669"/>
    <property type="project" value="UniProtKB-KW"/>
</dbReference>
<dbReference type="AlphaFoldDB" id="L0F5C8"/>
<dbReference type="eggNOG" id="COG1401">
    <property type="taxonomic scope" value="Bacteria"/>
</dbReference>
<dbReference type="InterPro" id="IPR011704">
    <property type="entry name" value="ATPase_dyneun-rel_AAA"/>
</dbReference>
<proteinExistence type="predicted"/>
<keyword evidence="4" id="KW-1185">Reference proteome</keyword>
<organism evidence="3 4">
    <name type="scientific">Desulfitobacterium dichloroeliminans (strain LMG P-21439 / DCA1)</name>
    <dbReference type="NCBI Taxonomy" id="871963"/>
    <lineage>
        <taxon>Bacteria</taxon>
        <taxon>Bacillati</taxon>
        <taxon>Bacillota</taxon>
        <taxon>Clostridia</taxon>
        <taxon>Eubacteriales</taxon>
        <taxon>Desulfitobacteriaceae</taxon>
        <taxon>Desulfitobacterium</taxon>
    </lineage>
</organism>
<dbReference type="GO" id="GO:0016887">
    <property type="term" value="F:ATP hydrolysis activity"/>
    <property type="evidence" value="ECO:0007669"/>
    <property type="project" value="InterPro"/>
</dbReference>
<evidence type="ECO:0000313" key="3">
    <source>
        <dbReference type="EMBL" id="AGA67871.1"/>
    </source>
</evidence>
<evidence type="ECO:0000259" key="2">
    <source>
        <dbReference type="Pfam" id="PF07728"/>
    </source>
</evidence>
<dbReference type="STRING" id="871963.Desdi_0323"/>
<evidence type="ECO:0000256" key="1">
    <source>
        <dbReference type="SAM" id="MobiDB-lite"/>
    </source>
</evidence>
<dbReference type="OrthoDB" id="9781481at2"/>
<dbReference type="Proteomes" id="UP000010797">
    <property type="component" value="Chromosome"/>
</dbReference>
<reference evidence="4" key="1">
    <citation type="submission" date="2012-02" db="EMBL/GenBank/DDBJ databases">
        <title>Complete sequence of Desulfitobacterium dichloroeliminans LMG P-21439.</title>
        <authorList>
            <person name="Lucas S."/>
            <person name="Han J."/>
            <person name="Lapidus A."/>
            <person name="Cheng J.-F."/>
            <person name="Goodwin L."/>
            <person name="Pitluck S."/>
            <person name="Peters L."/>
            <person name="Ovchinnikova G."/>
            <person name="Teshima H."/>
            <person name="Detter J.C."/>
            <person name="Han C."/>
            <person name="Tapia R."/>
            <person name="Land M."/>
            <person name="Hauser L."/>
            <person name="Kyrpides N."/>
            <person name="Ivanova N."/>
            <person name="Pagani I."/>
            <person name="Kruse T."/>
            <person name="de Vos W.M."/>
            <person name="Boon N."/>
            <person name="Smidt H."/>
            <person name="Woyke T."/>
        </authorList>
    </citation>
    <scope>NUCLEOTIDE SEQUENCE [LARGE SCALE GENOMIC DNA]</scope>
    <source>
        <strain evidence="4">LMG P-21439 / DCA1</strain>
    </source>
</reference>
<dbReference type="KEGG" id="ddl:Desdi_0323"/>
<evidence type="ECO:0000313" key="4">
    <source>
        <dbReference type="Proteomes" id="UP000010797"/>
    </source>
</evidence>
<dbReference type="GO" id="GO:0005524">
    <property type="term" value="F:ATP binding"/>
    <property type="evidence" value="ECO:0007669"/>
    <property type="project" value="InterPro"/>
</dbReference>
<dbReference type="InterPro" id="IPR027417">
    <property type="entry name" value="P-loop_NTPase"/>
</dbReference>
<protein>
    <submittedName>
        <fullName evidence="3">GTPase subunit of restriction endonuclease</fullName>
    </submittedName>
</protein>
<keyword evidence="3" id="KW-0255">Endonuclease</keyword>
<dbReference type="HOGENOM" id="CLU_011498_3_1_9"/>